<comment type="caution">
    <text evidence="2">The sequence shown here is derived from an EMBL/GenBank/DDBJ whole genome shotgun (WGS) entry which is preliminary data.</text>
</comment>
<reference evidence="2 3" key="2">
    <citation type="journal article" date="2014" name="FEMS Microbiol. Lett.">
        <title>Draft genomic DNA sequence of the facultatively methylotrophic bacterium Acidomonas methanolica type strain MB58.</title>
        <authorList>
            <person name="Higashiura N."/>
            <person name="Hadano H."/>
            <person name="Hirakawa H."/>
            <person name="Matsutani M."/>
            <person name="Takabe S."/>
            <person name="Matsushita K."/>
            <person name="Azuma Y."/>
        </authorList>
    </citation>
    <scope>NUCLEOTIDE SEQUENCE [LARGE SCALE GENOMIC DNA]</scope>
    <source>
        <strain evidence="2 3">MB58</strain>
    </source>
</reference>
<keyword evidence="1" id="KW-1133">Transmembrane helix</keyword>
<protein>
    <submittedName>
        <fullName evidence="2">Uncharacterized protein</fullName>
    </submittedName>
</protein>
<accession>A0A023D753</accession>
<feature type="transmembrane region" description="Helical" evidence="1">
    <location>
        <begin position="7"/>
        <end position="26"/>
    </location>
</feature>
<dbReference type="Proteomes" id="UP000019760">
    <property type="component" value="Unassembled WGS sequence"/>
</dbReference>
<keyword evidence="3" id="KW-1185">Reference proteome</keyword>
<sequence length="95" mass="10288">MDHIFTFLSGILFMLFGIIVAVIAVIEHGARVLLFDIGIRGQVATALLALLLLGLIVLAFRWFGRIFGVLIGLLLLMVLLHALFAPVSATVPVSF</sequence>
<name>A0A023D753_ACIMT</name>
<dbReference type="EMBL" id="BAND01000093">
    <property type="protein sequence ID" value="GAJ29997.1"/>
    <property type="molecule type" value="Genomic_DNA"/>
</dbReference>
<dbReference type="AlphaFoldDB" id="A0A023D753"/>
<keyword evidence="1" id="KW-0812">Transmembrane</keyword>
<gene>
    <name evidence="2" type="ORF">Amme_093_021</name>
</gene>
<keyword evidence="1" id="KW-0472">Membrane</keyword>
<proteinExistence type="predicted"/>
<dbReference type="RefSeq" id="WP_042060470.1">
    <property type="nucleotide sequence ID" value="NZ_BAND01000093.1"/>
</dbReference>
<evidence type="ECO:0000256" key="1">
    <source>
        <dbReference type="SAM" id="Phobius"/>
    </source>
</evidence>
<reference evidence="3" key="1">
    <citation type="journal article" date="2014" name="FEMS Microbiol. Lett.">
        <title>Draft Genomic DNA Sequence of the Facultatively Methylotrophic Bacterium Acidomonas methanolica type strain MB58.</title>
        <authorList>
            <person name="Higashiura N."/>
            <person name="Hadano H."/>
            <person name="Hirakawa H."/>
            <person name="Matsutani M."/>
            <person name="Takabe S."/>
            <person name="Matsushita K."/>
            <person name="Azuma Y."/>
        </authorList>
    </citation>
    <scope>NUCLEOTIDE SEQUENCE [LARGE SCALE GENOMIC DNA]</scope>
    <source>
        <strain evidence="3">MB58</strain>
    </source>
</reference>
<feature type="transmembrane region" description="Helical" evidence="1">
    <location>
        <begin position="67"/>
        <end position="89"/>
    </location>
</feature>
<dbReference type="OrthoDB" id="10009114at2"/>
<evidence type="ECO:0000313" key="3">
    <source>
        <dbReference type="Proteomes" id="UP000019760"/>
    </source>
</evidence>
<feature type="transmembrane region" description="Helical" evidence="1">
    <location>
        <begin position="38"/>
        <end position="60"/>
    </location>
</feature>
<organism evidence="2 3">
    <name type="scientific">Acidomonas methanolica NBRC 104435</name>
    <dbReference type="NCBI Taxonomy" id="1231351"/>
    <lineage>
        <taxon>Bacteria</taxon>
        <taxon>Pseudomonadati</taxon>
        <taxon>Pseudomonadota</taxon>
        <taxon>Alphaproteobacteria</taxon>
        <taxon>Acetobacterales</taxon>
        <taxon>Acetobacteraceae</taxon>
        <taxon>Acidomonas</taxon>
    </lineage>
</organism>
<evidence type="ECO:0000313" key="2">
    <source>
        <dbReference type="EMBL" id="GAJ29997.1"/>
    </source>
</evidence>